<evidence type="ECO:0000256" key="1">
    <source>
        <dbReference type="SAM" id="MobiDB-lite"/>
    </source>
</evidence>
<accession>A0AAV7SQX5</accession>
<protein>
    <submittedName>
        <fullName evidence="2">Uncharacterized protein</fullName>
    </submittedName>
</protein>
<name>A0AAV7SQX5_PLEWA</name>
<dbReference type="EMBL" id="JANPWB010000008">
    <property type="protein sequence ID" value="KAJ1166391.1"/>
    <property type="molecule type" value="Genomic_DNA"/>
</dbReference>
<feature type="compositionally biased region" description="Basic and acidic residues" evidence="1">
    <location>
        <begin position="220"/>
        <end position="231"/>
    </location>
</feature>
<dbReference type="AlphaFoldDB" id="A0AAV7SQX5"/>
<evidence type="ECO:0000313" key="2">
    <source>
        <dbReference type="EMBL" id="KAJ1166391.1"/>
    </source>
</evidence>
<organism evidence="2 3">
    <name type="scientific">Pleurodeles waltl</name>
    <name type="common">Iberian ribbed newt</name>
    <dbReference type="NCBI Taxonomy" id="8319"/>
    <lineage>
        <taxon>Eukaryota</taxon>
        <taxon>Metazoa</taxon>
        <taxon>Chordata</taxon>
        <taxon>Craniata</taxon>
        <taxon>Vertebrata</taxon>
        <taxon>Euteleostomi</taxon>
        <taxon>Amphibia</taxon>
        <taxon>Batrachia</taxon>
        <taxon>Caudata</taxon>
        <taxon>Salamandroidea</taxon>
        <taxon>Salamandridae</taxon>
        <taxon>Pleurodelinae</taxon>
        <taxon>Pleurodeles</taxon>
    </lineage>
</organism>
<comment type="caution">
    <text evidence="2">The sequence shown here is derived from an EMBL/GenBank/DDBJ whole genome shotgun (WGS) entry which is preliminary data.</text>
</comment>
<proteinExistence type="predicted"/>
<keyword evidence="3" id="KW-1185">Reference proteome</keyword>
<reference evidence="2" key="1">
    <citation type="journal article" date="2022" name="bioRxiv">
        <title>Sequencing and chromosome-scale assembly of the giantPleurodeles waltlgenome.</title>
        <authorList>
            <person name="Brown T."/>
            <person name="Elewa A."/>
            <person name="Iarovenko S."/>
            <person name="Subramanian E."/>
            <person name="Araus A.J."/>
            <person name="Petzold A."/>
            <person name="Susuki M."/>
            <person name="Suzuki K.-i.T."/>
            <person name="Hayashi T."/>
            <person name="Toyoda A."/>
            <person name="Oliveira C."/>
            <person name="Osipova E."/>
            <person name="Leigh N.D."/>
            <person name="Simon A."/>
            <person name="Yun M.H."/>
        </authorList>
    </citation>
    <scope>NUCLEOTIDE SEQUENCE</scope>
    <source>
        <strain evidence="2">20211129_DDA</strain>
        <tissue evidence="2">Liver</tissue>
    </source>
</reference>
<sequence length="231" mass="25007">MEARSWSRDGRVSTPASVTSWVQQCAGAQAAGCRSEVTGGSQSQDKVWVGKEHTGRDGAWPGPSSRYALGEWYETVLNYDEDIMDEGEIREEGKAEGRWWGGWEREEGLGGSTRQSVPQLLQVASAAGRPVALQQRQVEKRKAPERTPALEPGKLEVRHKGHMALVAVEANEHINSGEACLYNGIYIMDTGVGTDAAPMHGTEMKGDSDSVQASETASGPREHETEGVKGE</sequence>
<dbReference type="Proteomes" id="UP001066276">
    <property type="component" value="Chromosome 4_2"/>
</dbReference>
<gene>
    <name evidence="2" type="ORF">NDU88_006795</name>
</gene>
<feature type="region of interest" description="Disordered" evidence="1">
    <location>
        <begin position="198"/>
        <end position="231"/>
    </location>
</feature>
<evidence type="ECO:0000313" key="3">
    <source>
        <dbReference type="Proteomes" id="UP001066276"/>
    </source>
</evidence>